<proteinExistence type="predicted"/>
<dbReference type="Pfam" id="PF08326">
    <property type="entry name" value="ACC_central"/>
    <property type="match status" value="1"/>
</dbReference>
<gene>
    <name evidence="7" type="ORF">BN11_1890002</name>
</gene>
<keyword evidence="2" id="KW-0547">Nucleotide-binding</keyword>
<dbReference type="OrthoDB" id="9760256at2"/>
<dbReference type="InterPro" id="IPR029045">
    <property type="entry name" value="ClpP/crotonase-like_dom_sf"/>
</dbReference>
<feature type="domain" description="Lipoyl-binding" evidence="4">
    <location>
        <begin position="495"/>
        <end position="580"/>
    </location>
</feature>
<dbReference type="InterPro" id="IPR034733">
    <property type="entry name" value="AcCoA_carboxyl_beta"/>
</dbReference>
<dbReference type="SUPFAM" id="SSF51246">
    <property type="entry name" value="Rudiment single hybrid motif"/>
    <property type="match status" value="1"/>
</dbReference>
<keyword evidence="8" id="KW-1185">Reference proteome</keyword>
<dbReference type="PANTHER" id="PTHR45728">
    <property type="entry name" value="ACETYL-COA CARBOXYLASE, ISOFORM A"/>
    <property type="match status" value="1"/>
</dbReference>
<keyword evidence="1" id="KW-0436">Ligase</keyword>
<evidence type="ECO:0000256" key="3">
    <source>
        <dbReference type="ARBA" id="ARBA00022840"/>
    </source>
</evidence>
<evidence type="ECO:0000259" key="4">
    <source>
        <dbReference type="PROSITE" id="PS50968"/>
    </source>
</evidence>
<dbReference type="InterPro" id="IPR011053">
    <property type="entry name" value="Single_hybrid_motif"/>
</dbReference>
<dbReference type="Gene3D" id="3.90.226.10">
    <property type="entry name" value="2-enoyl-CoA Hydratase, Chain A, domain 1"/>
    <property type="match status" value="2"/>
</dbReference>
<evidence type="ECO:0000256" key="1">
    <source>
        <dbReference type="ARBA" id="ARBA00022598"/>
    </source>
</evidence>
<dbReference type="STRING" id="1193182.BN11_1890002"/>
<dbReference type="SMART" id="SM00878">
    <property type="entry name" value="Biotin_carb_C"/>
    <property type="match status" value="1"/>
</dbReference>
<dbReference type="InterPro" id="IPR011764">
    <property type="entry name" value="Biotin_carboxylation_dom"/>
</dbReference>
<dbReference type="GO" id="GO:0005524">
    <property type="term" value="F:ATP binding"/>
    <property type="evidence" value="ECO:0007669"/>
    <property type="project" value="UniProtKB-KW"/>
</dbReference>
<reference evidence="7 8" key="1">
    <citation type="journal article" date="2013" name="ISME J.">
        <title>A metabolic model for members of the genus Tetrasphaera involved in enhanced biological phosphorus removal.</title>
        <authorList>
            <person name="Kristiansen R."/>
            <person name="Nguyen H.T.T."/>
            <person name="Saunders A.M."/>
            <person name="Nielsen J.L."/>
            <person name="Wimmer R."/>
            <person name="Le V.Q."/>
            <person name="McIlroy S.J."/>
            <person name="Petrovski S."/>
            <person name="Seviour R.J."/>
            <person name="Calteau A."/>
            <person name="Nielsen K.L."/>
            <person name="Nielsen P.H."/>
        </authorList>
    </citation>
    <scope>NUCLEOTIDE SEQUENCE [LARGE SCALE GENOMIC DNA]</scope>
    <source>
        <strain evidence="7 8">Ben110</strain>
    </source>
</reference>
<dbReference type="Proteomes" id="UP000035763">
    <property type="component" value="Unassembled WGS sequence"/>
</dbReference>
<dbReference type="Pfam" id="PF01039">
    <property type="entry name" value="Carboxyl_trans"/>
    <property type="match status" value="1"/>
</dbReference>
<dbReference type="GO" id="GO:0006633">
    <property type="term" value="P:fatty acid biosynthetic process"/>
    <property type="evidence" value="ECO:0007669"/>
    <property type="project" value="InterPro"/>
</dbReference>
<evidence type="ECO:0000313" key="8">
    <source>
        <dbReference type="Proteomes" id="UP000035763"/>
    </source>
</evidence>
<feature type="domain" description="CoA carboxyltransferase C-terminal" evidence="6">
    <location>
        <begin position="1501"/>
        <end position="1776"/>
    </location>
</feature>
<dbReference type="Gene3D" id="2.40.50.100">
    <property type="match status" value="1"/>
</dbReference>
<dbReference type="InterPro" id="IPR011054">
    <property type="entry name" value="Rudment_hybrid_motif"/>
</dbReference>
<dbReference type="InterPro" id="IPR005482">
    <property type="entry name" value="Biotin_COase_C"/>
</dbReference>
<dbReference type="InterPro" id="IPR049076">
    <property type="entry name" value="ACCA"/>
</dbReference>
<dbReference type="GO" id="GO:0003989">
    <property type="term" value="F:acetyl-CoA carboxylase activity"/>
    <property type="evidence" value="ECO:0007669"/>
    <property type="project" value="InterPro"/>
</dbReference>
<dbReference type="PROSITE" id="PS50979">
    <property type="entry name" value="BC"/>
    <property type="match status" value="1"/>
</dbReference>
<name>W6JVI2_9MICO</name>
<dbReference type="SUPFAM" id="SSF52096">
    <property type="entry name" value="ClpP/crotonase"/>
    <property type="match status" value="2"/>
</dbReference>
<evidence type="ECO:0000313" key="7">
    <source>
        <dbReference type="EMBL" id="CCH72691.1"/>
    </source>
</evidence>
<dbReference type="Gene3D" id="3.30.470.20">
    <property type="entry name" value="ATP-grasp fold, B domain"/>
    <property type="match status" value="1"/>
</dbReference>
<evidence type="ECO:0000256" key="2">
    <source>
        <dbReference type="ARBA" id="ARBA00022741"/>
    </source>
</evidence>
<evidence type="ECO:0000259" key="5">
    <source>
        <dbReference type="PROSITE" id="PS50979"/>
    </source>
</evidence>
<dbReference type="RefSeq" id="WP_157044122.1">
    <property type="nucleotide sequence ID" value="NZ_HG764815.1"/>
</dbReference>
<protein>
    <submittedName>
        <fullName evidence="7">Acetyl/propionyl-CoA carboxylase alpha subunit</fullName>
    </submittedName>
</protein>
<dbReference type="Pfam" id="PF02785">
    <property type="entry name" value="Biotin_carb_C"/>
    <property type="match status" value="1"/>
</dbReference>
<evidence type="ECO:0000259" key="6">
    <source>
        <dbReference type="PROSITE" id="PS50989"/>
    </source>
</evidence>
<accession>W6JVI2</accession>
<dbReference type="PROSITE" id="PS50989">
    <property type="entry name" value="COA_CT_CTER"/>
    <property type="match status" value="1"/>
</dbReference>
<dbReference type="EMBL" id="CAJA01000100">
    <property type="protein sequence ID" value="CCH72691.1"/>
    <property type="molecule type" value="Genomic_DNA"/>
</dbReference>
<dbReference type="PANTHER" id="PTHR45728:SF3">
    <property type="entry name" value="ACETYL-COA CARBOXYLASE"/>
    <property type="match status" value="1"/>
</dbReference>
<dbReference type="InterPro" id="IPR013537">
    <property type="entry name" value="AcCoA_COase_cen"/>
</dbReference>
<dbReference type="CDD" id="cd06850">
    <property type="entry name" value="biotinyl_domain"/>
    <property type="match status" value="1"/>
</dbReference>
<keyword evidence="3" id="KW-0067">ATP-binding</keyword>
<dbReference type="InterPro" id="IPR011763">
    <property type="entry name" value="COA_CT_C"/>
</dbReference>
<comment type="caution">
    <text evidence="7">The sequence shown here is derived from an EMBL/GenBank/DDBJ whole genome shotgun (WGS) entry which is preliminary data.</text>
</comment>
<dbReference type="Pfam" id="PF00364">
    <property type="entry name" value="Biotin_lipoyl"/>
    <property type="match status" value="1"/>
</dbReference>
<dbReference type="SUPFAM" id="SSF51230">
    <property type="entry name" value="Single hybrid motif"/>
    <property type="match status" value="1"/>
</dbReference>
<feature type="domain" description="Biotin carboxylation" evidence="5">
    <location>
        <begin position="3"/>
        <end position="383"/>
    </location>
</feature>
<sequence length="1783" mass="192784">MGATIRLAVIDHGEPAVRLVAAIGNLNRDPGTRITSVVVAPDTTAPWFAREGDEFLSVPAAAGAEGLVAALQAAGIDALWPSEVSAYGSLLEVVRSAEDAGMTVVGPNAGAIERLTDPGNLATLAEQHGIPVDADGPAERLLEVDTLTDAAGTTWALPPREVTLQQDGELLIAESPISAIAEDVLEDVTAAARTLAGACAATCGATGSAVVTFAVPFDGSAYAVRSLAVGGRPEHAAIEETTGASFVGLQWRIETGGSLDAAPPEGDGYTIEARILARDPEGGHPTGGRVELFSLPVGTGVRVDASLREGDLVDAERDPVLATVTAWGLDRAQALSRLRAALERTAIALSDGLTNRSVLLAVLGSDDVAAGPVTAAWLPETLGGGALEPPPDPMALAAAAVEFYEADFALVQDSFRASASRGRPAHPEQVGAQMQLTYRGQPHRYRVDKIAADRYRIRDGAAVDVTVDRLSDHERRMVVAGRKVRVVVQPHEEAVHLEIDSVAHTVRRDDGVVVRTGWPALVGSLLVSVGDDVTAGQPIAILESMKMVTTVTAPFSGHVTSVAVLPNAQVEKGDPLLRIRTSASADEDTSNADVSLATLAETPSGAAPVSESARVFGGLTNYLLGYDLDPAAVKVLIAAYRKLAAGEDSSELREREDAFLDLYAEIGSLYRPRVEADSGADPDEEDPDNTQEFFIAYLQWLDPDRAGLPASYRVRLQQALARYGVDSLADREDLRRTTLWMFRSFSRVPEMAPVVVAILERRMDKPDAEPTADWQDRLERLVAATEGRQPEVTDLARDVHFQAFEQPAIERINDVTAAEMATHMGVLADDPHVADRSDRINRLVWSPHPMRSLLLDSWRDSLASPADADQTQAFRAAILETYLRRFYRIRDLRGLDIDIVDGFEVAFAHYGHNGMDLHVVAGYLPLEDLPRASRAIATHLSTKAFQREAIVDLVLWREGEWDDIEALAAHTADILAQCDFGRVLHRLDLTITTMGGHRASRLRTQHLTYRQGEDGSFVEEQIYRNLHPMLGKRLDLWRLSNFTLTRLPSPEDVYLFDGVAKDNPKDHRLFALAEVRDLTPVRNELSGEVTYPLLGRMGLAALASMRAALATYPVRERPVANRLVLSIRPTWTIPATDWYPLARAYEGLARGAGLEKIVLHVTVPETDPVGKRVLRDRILVLDGLGAGGLSIRMDEPGPNPVRPLTKYAQKVLTANRFKSPYPYEILRMLTPNPGDASPFPSGRYVELDLDEDGETLIEVDREPGNNSAHVVVALITNYTDTQPEGMTRIALLSDPTQGLGNLAEPECRRINSVLAYALEHKIPVEWYAVSSGALIAMDSGTENMDWIALTLRRLIEFTQAGGEVNIIVTGINVGGQPYWNAEATMLMHTKGILIMTPASAMVLTGKQALDFSGAVSADDNSGIGGFDRVMGPNGQAQYWAPSFPEACQLLLDHYGFTYVVPGERFPRRWKTADPVDRDVRTAPHAKIAGSDFTTVGDVFGATTNPERKLPFDMRSVMRSVADADCEPLERWRAWQDSDTSIVWDATVGGIPVCMLGLESRTVPRRGFVPSYGPPAWTSGTLFPQSSRKTARAVNAASGNRPLVVLANLSGFDGSPESMRNWQLEYGAEIGRAVTNFDGPIVFVVVSRYHGGAFVVFSKALTESMEIAAVEGSFASVIGGAPAAATVFAREVKVRTEGDERVKTARAEAASASGAEASAARAALARISAEVRSAKLREVADEFDGIHTIDRARRVGSVDRIIKAETLRPYVIDALERGMANFTG</sequence>
<organism evidence="7 8">
    <name type="scientific">Nostocoides australiense Ben110</name>
    <dbReference type="NCBI Taxonomy" id="1193182"/>
    <lineage>
        <taxon>Bacteria</taxon>
        <taxon>Bacillati</taxon>
        <taxon>Actinomycetota</taxon>
        <taxon>Actinomycetes</taxon>
        <taxon>Micrococcales</taxon>
        <taxon>Intrasporangiaceae</taxon>
        <taxon>Nostocoides</taxon>
    </lineage>
</organism>
<dbReference type="PROSITE" id="PS50968">
    <property type="entry name" value="BIOTINYL_LIPOYL"/>
    <property type="match status" value="1"/>
</dbReference>
<dbReference type="InterPro" id="IPR000089">
    <property type="entry name" value="Biotin_lipoyl"/>
</dbReference>